<dbReference type="PANTHER" id="PTHR30419:SF8">
    <property type="entry name" value="NITROGEN ASSIMILATION TRANSCRIPTIONAL ACTIVATOR-RELATED"/>
    <property type="match status" value="1"/>
</dbReference>
<proteinExistence type="inferred from homology"/>
<dbReference type="EMBL" id="CP046509">
    <property type="protein sequence ID" value="QGU85862.1"/>
    <property type="molecule type" value="Genomic_DNA"/>
</dbReference>
<evidence type="ECO:0000259" key="5">
    <source>
        <dbReference type="PROSITE" id="PS50931"/>
    </source>
</evidence>
<evidence type="ECO:0000256" key="4">
    <source>
        <dbReference type="ARBA" id="ARBA00023163"/>
    </source>
</evidence>
<dbReference type="Gene3D" id="1.10.10.10">
    <property type="entry name" value="Winged helix-like DNA-binding domain superfamily/Winged helix DNA-binding domain"/>
    <property type="match status" value="1"/>
</dbReference>
<dbReference type="RefSeq" id="WP_156286764.1">
    <property type="nucleotide sequence ID" value="NZ_CP046509.1"/>
</dbReference>
<dbReference type="PANTHER" id="PTHR30419">
    <property type="entry name" value="HTH-TYPE TRANSCRIPTIONAL REGULATOR YBHD"/>
    <property type="match status" value="1"/>
</dbReference>
<sequence length="303" mass="33525">MDPFSRFSHYFAAVAESGSLRKAAEKLHVSASAMNRQILLAEEMMGTLLFERLPSGLKLTTAGELLYDDVRRWSREFRRTRERFDELQGLKRGHVSVALIAALSEGVMVEALAAAAQEYPWLTFDLGIHDSQTIVGQVADAQVDFGLLLDPVEHSGLEVRAFCEMPIGVVMAADHPLARQPSLSIGQISEYRHILPTAPLMVHERTAMLYGRHSLMPEATIRCNDIRMIKSLVRAGAGISVLSLLDVRPEITSGELAFVPLHGRAVRPLTLALCVAPKRQLSRAAQVVIQRLTEVLERAGEER</sequence>
<organism evidence="6 7">
    <name type="scientific">Erwinia sorbitola</name>
    <dbReference type="NCBI Taxonomy" id="2681984"/>
    <lineage>
        <taxon>Bacteria</taxon>
        <taxon>Pseudomonadati</taxon>
        <taxon>Pseudomonadota</taxon>
        <taxon>Gammaproteobacteria</taxon>
        <taxon>Enterobacterales</taxon>
        <taxon>Erwiniaceae</taxon>
        <taxon>Erwinia</taxon>
    </lineage>
</organism>
<protein>
    <submittedName>
        <fullName evidence="6">LysR family transcriptional regulator</fullName>
    </submittedName>
</protein>
<dbReference type="Pfam" id="PF03466">
    <property type="entry name" value="LysR_substrate"/>
    <property type="match status" value="1"/>
</dbReference>
<dbReference type="Proteomes" id="UP000424752">
    <property type="component" value="Chromosome"/>
</dbReference>
<reference evidence="6 7" key="1">
    <citation type="submission" date="2019-12" db="EMBL/GenBank/DDBJ databases">
        <title>Erwinia sp. nov., isolated from droppings of birds in the Qinghai-Tiebt plateau of China.</title>
        <authorList>
            <person name="Ge Y."/>
        </authorList>
    </citation>
    <scope>NUCLEOTIDE SEQUENCE [LARGE SCALE GENOMIC DNA]</scope>
    <source>
        <strain evidence="6 7">J780</strain>
    </source>
</reference>
<keyword evidence="4" id="KW-0804">Transcription</keyword>
<dbReference type="InterPro" id="IPR036390">
    <property type="entry name" value="WH_DNA-bd_sf"/>
</dbReference>
<dbReference type="InterPro" id="IPR000847">
    <property type="entry name" value="LysR_HTH_N"/>
</dbReference>
<dbReference type="SUPFAM" id="SSF53850">
    <property type="entry name" value="Periplasmic binding protein-like II"/>
    <property type="match status" value="1"/>
</dbReference>
<dbReference type="PROSITE" id="PS50931">
    <property type="entry name" value="HTH_LYSR"/>
    <property type="match status" value="1"/>
</dbReference>
<dbReference type="GO" id="GO:0005829">
    <property type="term" value="C:cytosol"/>
    <property type="evidence" value="ECO:0007669"/>
    <property type="project" value="TreeGrafter"/>
</dbReference>
<evidence type="ECO:0000256" key="1">
    <source>
        <dbReference type="ARBA" id="ARBA00009437"/>
    </source>
</evidence>
<dbReference type="KEGG" id="erwi:GN242_00875"/>
<dbReference type="GO" id="GO:0003677">
    <property type="term" value="F:DNA binding"/>
    <property type="evidence" value="ECO:0007669"/>
    <property type="project" value="UniProtKB-KW"/>
</dbReference>
<dbReference type="Pfam" id="PF00126">
    <property type="entry name" value="HTH_1"/>
    <property type="match status" value="1"/>
</dbReference>
<evidence type="ECO:0000313" key="6">
    <source>
        <dbReference type="EMBL" id="QGU85862.1"/>
    </source>
</evidence>
<evidence type="ECO:0000313" key="7">
    <source>
        <dbReference type="Proteomes" id="UP000424752"/>
    </source>
</evidence>
<accession>A0A6I6EMN6</accession>
<dbReference type="InterPro" id="IPR050950">
    <property type="entry name" value="HTH-type_LysR_regulators"/>
</dbReference>
<feature type="domain" description="HTH lysR-type" evidence="5">
    <location>
        <begin position="9"/>
        <end position="60"/>
    </location>
</feature>
<evidence type="ECO:0000256" key="3">
    <source>
        <dbReference type="ARBA" id="ARBA00023125"/>
    </source>
</evidence>
<evidence type="ECO:0000256" key="2">
    <source>
        <dbReference type="ARBA" id="ARBA00023015"/>
    </source>
</evidence>
<keyword evidence="2" id="KW-0805">Transcription regulation</keyword>
<gene>
    <name evidence="6" type="ORF">GN242_00875</name>
</gene>
<dbReference type="SUPFAM" id="SSF46785">
    <property type="entry name" value="Winged helix' DNA-binding domain"/>
    <property type="match status" value="1"/>
</dbReference>
<dbReference type="Gene3D" id="3.40.190.290">
    <property type="match status" value="1"/>
</dbReference>
<keyword evidence="3" id="KW-0238">DNA-binding</keyword>
<name>A0A6I6EMN6_9GAMM</name>
<dbReference type="InterPro" id="IPR005119">
    <property type="entry name" value="LysR_subst-bd"/>
</dbReference>
<dbReference type="AlphaFoldDB" id="A0A6I6EMN6"/>
<dbReference type="InterPro" id="IPR036388">
    <property type="entry name" value="WH-like_DNA-bd_sf"/>
</dbReference>
<dbReference type="GO" id="GO:0003700">
    <property type="term" value="F:DNA-binding transcription factor activity"/>
    <property type="evidence" value="ECO:0007669"/>
    <property type="project" value="InterPro"/>
</dbReference>
<comment type="similarity">
    <text evidence="1">Belongs to the LysR transcriptional regulatory family.</text>
</comment>